<keyword evidence="2" id="KW-1185">Reference proteome</keyword>
<dbReference type="Proteomes" id="UP000499080">
    <property type="component" value="Unassembled WGS sequence"/>
</dbReference>
<sequence>MSLFQVLVPTHHHQTRICETPPLWAHNSPIRACPIRNQQNPTCAVEGTDHKRLQNAKSKKRGDLLQWTKTNRGVVAFARTRARKCQGRTMETEDEPGREMISRAMVVAAVHFK</sequence>
<dbReference type="EMBL" id="BGPR01001006">
    <property type="protein sequence ID" value="GBM42824.1"/>
    <property type="molecule type" value="Genomic_DNA"/>
</dbReference>
<proteinExistence type="predicted"/>
<dbReference type="AlphaFoldDB" id="A0A4Y2FT60"/>
<evidence type="ECO:0000313" key="1">
    <source>
        <dbReference type="EMBL" id="GBM42824.1"/>
    </source>
</evidence>
<accession>A0A4Y2FT60</accession>
<reference evidence="1 2" key="1">
    <citation type="journal article" date="2019" name="Sci. Rep.">
        <title>Orb-weaving spider Araneus ventricosus genome elucidates the spidroin gene catalogue.</title>
        <authorList>
            <person name="Kono N."/>
            <person name="Nakamura H."/>
            <person name="Ohtoshi R."/>
            <person name="Moran D.A.P."/>
            <person name="Shinohara A."/>
            <person name="Yoshida Y."/>
            <person name="Fujiwara M."/>
            <person name="Mori M."/>
            <person name="Tomita M."/>
            <person name="Arakawa K."/>
        </authorList>
    </citation>
    <scope>NUCLEOTIDE SEQUENCE [LARGE SCALE GENOMIC DNA]</scope>
</reference>
<comment type="caution">
    <text evidence="1">The sequence shown here is derived from an EMBL/GenBank/DDBJ whole genome shotgun (WGS) entry which is preliminary data.</text>
</comment>
<protein>
    <submittedName>
        <fullName evidence="1">Uncharacterized protein</fullName>
    </submittedName>
</protein>
<evidence type="ECO:0000313" key="2">
    <source>
        <dbReference type="Proteomes" id="UP000499080"/>
    </source>
</evidence>
<name>A0A4Y2FT60_ARAVE</name>
<gene>
    <name evidence="1" type="ORF">AVEN_98763_1</name>
</gene>
<organism evidence="1 2">
    <name type="scientific">Araneus ventricosus</name>
    <name type="common">Orbweaver spider</name>
    <name type="synonym">Epeira ventricosa</name>
    <dbReference type="NCBI Taxonomy" id="182803"/>
    <lineage>
        <taxon>Eukaryota</taxon>
        <taxon>Metazoa</taxon>
        <taxon>Ecdysozoa</taxon>
        <taxon>Arthropoda</taxon>
        <taxon>Chelicerata</taxon>
        <taxon>Arachnida</taxon>
        <taxon>Araneae</taxon>
        <taxon>Araneomorphae</taxon>
        <taxon>Entelegynae</taxon>
        <taxon>Araneoidea</taxon>
        <taxon>Araneidae</taxon>
        <taxon>Araneus</taxon>
    </lineage>
</organism>